<dbReference type="PANTHER" id="PTHR43110:SF1">
    <property type="entry name" value="THIOL PEROXIDASE"/>
    <property type="match status" value="1"/>
</dbReference>
<evidence type="ECO:0000259" key="2">
    <source>
        <dbReference type="PROSITE" id="PS51352"/>
    </source>
</evidence>
<accession>A0A1I6FVR3</accession>
<evidence type="ECO:0000313" key="3">
    <source>
        <dbReference type="EMBL" id="SFR34011.1"/>
    </source>
</evidence>
<feature type="domain" description="Thioredoxin" evidence="2">
    <location>
        <begin position="15"/>
        <end position="171"/>
    </location>
</feature>
<dbReference type="GO" id="GO:0016209">
    <property type="term" value="F:antioxidant activity"/>
    <property type="evidence" value="ECO:0007669"/>
    <property type="project" value="InterPro"/>
</dbReference>
<dbReference type="OrthoDB" id="334647at2157"/>
<dbReference type="RefSeq" id="WP_089876264.1">
    <property type="nucleotide sequence ID" value="NZ_FOYS01000001.1"/>
</dbReference>
<proteinExistence type="predicted"/>
<dbReference type="Gene3D" id="3.40.30.10">
    <property type="entry name" value="Glutaredoxin"/>
    <property type="match status" value="1"/>
</dbReference>
<dbReference type="Pfam" id="PF00578">
    <property type="entry name" value="AhpC-TSA"/>
    <property type="match status" value="1"/>
</dbReference>
<dbReference type="AlphaFoldDB" id="A0A1I6FVR3"/>
<dbReference type="STRING" id="555875.SAMN04488124_0392"/>
<dbReference type="InterPro" id="IPR013766">
    <property type="entry name" value="Thioredoxin_domain"/>
</dbReference>
<dbReference type="GO" id="GO:0016491">
    <property type="term" value="F:oxidoreductase activity"/>
    <property type="evidence" value="ECO:0007669"/>
    <property type="project" value="InterPro"/>
</dbReference>
<dbReference type="EMBL" id="FOYS01000001">
    <property type="protein sequence ID" value="SFR34011.1"/>
    <property type="molecule type" value="Genomic_DNA"/>
</dbReference>
<reference evidence="4" key="1">
    <citation type="submission" date="2016-10" db="EMBL/GenBank/DDBJ databases">
        <authorList>
            <person name="Varghese N."/>
            <person name="Submissions S."/>
        </authorList>
    </citation>
    <scope>NUCLEOTIDE SEQUENCE [LARGE SCALE GENOMIC DNA]</scope>
    <source>
        <strain evidence="4">CGMCC 1.8711</strain>
    </source>
</reference>
<dbReference type="Proteomes" id="UP000243250">
    <property type="component" value="Unassembled WGS sequence"/>
</dbReference>
<organism evidence="3 4">
    <name type="scientific">Halogeometricum limi</name>
    <dbReference type="NCBI Taxonomy" id="555875"/>
    <lineage>
        <taxon>Archaea</taxon>
        <taxon>Methanobacteriati</taxon>
        <taxon>Methanobacteriota</taxon>
        <taxon>Stenosarchaea group</taxon>
        <taxon>Halobacteria</taxon>
        <taxon>Halobacteriales</taxon>
        <taxon>Haloferacaceae</taxon>
        <taxon>Halogeometricum</taxon>
    </lineage>
</organism>
<keyword evidence="4" id="KW-1185">Reference proteome</keyword>
<protein>
    <submittedName>
        <fullName evidence="3">Peroxiredoxin</fullName>
    </submittedName>
</protein>
<sequence length="171" mass="19020">MVDFEVVELPESDHPEVGETAPDFTRPLVNAESWEDVSLSELTDEGPVLLVFHTMDGAFPATYVWNNLRDRGIPEQIQTVGVSISSPYEHKTLLKERGVEATVRLYSDPAAGVAADYGIENPLDGMTGVTEHRPAVFLLDEDRTVRYAWVASEWPEFPDYEDVADAVSEHA</sequence>
<dbReference type="SUPFAM" id="SSF52833">
    <property type="entry name" value="Thioredoxin-like"/>
    <property type="match status" value="1"/>
</dbReference>
<evidence type="ECO:0000313" key="4">
    <source>
        <dbReference type="Proteomes" id="UP000243250"/>
    </source>
</evidence>
<dbReference type="PANTHER" id="PTHR43110">
    <property type="entry name" value="THIOL PEROXIDASE"/>
    <property type="match status" value="1"/>
</dbReference>
<evidence type="ECO:0000256" key="1">
    <source>
        <dbReference type="ARBA" id="ARBA00023284"/>
    </source>
</evidence>
<gene>
    <name evidence="3" type="ORF">SAMN04488124_0392</name>
</gene>
<name>A0A1I6FVR3_9EURY</name>
<keyword evidence="1" id="KW-0676">Redox-active center</keyword>
<dbReference type="InterPro" id="IPR036249">
    <property type="entry name" value="Thioredoxin-like_sf"/>
</dbReference>
<dbReference type="PROSITE" id="PS51352">
    <property type="entry name" value="THIOREDOXIN_2"/>
    <property type="match status" value="1"/>
</dbReference>
<dbReference type="InterPro" id="IPR000866">
    <property type="entry name" value="AhpC/TSA"/>
</dbReference>
<dbReference type="InterPro" id="IPR050455">
    <property type="entry name" value="Tpx_Peroxidase_subfamily"/>
</dbReference>